<dbReference type="AlphaFoldDB" id="A0AAD7DX92"/>
<feature type="compositionally biased region" description="Low complexity" evidence="1">
    <location>
        <begin position="212"/>
        <end position="221"/>
    </location>
</feature>
<dbReference type="Proteomes" id="UP001221757">
    <property type="component" value="Unassembled WGS sequence"/>
</dbReference>
<proteinExistence type="predicted"/>
<reference evidence="2" key="1">
    <citation type="submission" date="2023-03" db="EMBL/GenBank/DDBJ databases">
        <title>Massive genome expansion in bonnet fungi (Mycena s.s.) driven by repeated elements and novel gene families across ecological guilds.</title>
        <authorList>
            <consortium name="Lawrence Berkeley National Laboratory"/>
            <person name="Harder C.B."/>
            <person name="Miyauchi S."/>
            <person name="Viragh M."/>
            <person name="Kuo A."/>
            <person name="Thoen E."/>
            <person name="Andreopoulos B."/>
            <person name="Lu D."/>
            <person name="Skrede I."/>
            <person name="Drula E."/>
            <person name="Henrissat B."/>
            <person name="Morin E."/>
            <person name="Kohler A."/>
            <person name="Barry K."/>
            <person name="LaButti K."/>
            <person name="Morin E."/>
            <person name="Salamov A."/>
            <person name="Lipzen A."/>
            <person name="Mereny Z."/>
            <person name="Hegedus B."/>
            <person name="Baldrian P."/>
            <person name="Stursova M."/>
            <person name="Weitz H."/>
            <person name="Taylor A."/>
            <person name="Grigoriev I.V."/>
            <person name="Nagy L.G."/>
            <person name="Martin F."/>
            <person name="Kauserud H."/>
        </authorList>
    </citation>
    <scope>NUCLEOTIDE SEQUENCE</scope>
    <source>
        <strain evidence="2">CBHHK067</strain>
    </source>
</reference>
<comment type="caution">
    <text evidence="2">The sequence shown here is derived from an EMBL/GenBank/DDBJ whole genome shotgun (WGS) entry which is preliminary data.</text>
</comment>
<gene>
    <name evidence="2" type="ORF">B0H17DRAFT_1129077</name>
</gene>
<accession>A0AAD7DX92</accession>
<evidence type="ECO:0000313" key="3">
    <source>
        <dbReference type="Proteomes" id="UP001221757"/>
    </source>
</evidence>
<organism evidence="2 3">
    <name type="scientific">Mycena rosella</name>
    <name type="common">Pink bonnet</name>
    <name type="synonym">Agaricus rosellus</name>
    <dbReference type="NCBI Taxonomy" id="1033263"/>
    <lineage>
        <taxon>Eukaryota</taxon>
        <taxon>Fungi</taxon>
        <taxon>Dikarya</taxon>
        <taxon>Basidiomycota</taxon>
        <taxon>Agaricomycotina</taxon>
        <taxon>Agaricomycetes</taxon>
        <taxon>Agaricomycetidae</taxon>
        <taxon>Agaricales</taxon>
        <taxon>Marasmiineae</taxon>
        <taxon>Mycenaceae</taxon>
        <taxon>Mycena</taxon>
    </lineage>
</organism>
<feature type="compositionally biased region" description="Basic and acidic residues" evidence="1">
    <location>
        <begin position="192"/>
        <end position="207"/>
    </location>
</feature>
<feature type="region of interest" description="Disordered" evidence="1">
    <location>
        <begin position="1"/>
        <end position="30"/>
    </location>
</feature>
<name>A0AAD7DX92_MYCRO</name>
<dbReference type="EMBL" id="JARKIE010000021">
    <property type="protein sequence ID" value="KAJ7700073.1"/>
    <property type="molecule type" value="Genomic_DNA"/>
</dbReference>
<protein>
    <submittedName>
        <fullName evidence="2">Uncharacterized protein</fullName>
    </submittedName>
</protein>
<evidence type="ECO:0000256" key="1">
    <source>
        <dbReference type="SAM" id="MobiDB-lite"/>
    </source>
</evidence>
<keyword evidence="3" id="KW-1185">Reference proteome</keyword>
<evidence type="ECO:0000313" key="2">
    <source>
        <dbReference type="EMBL" id="KAJ7700073.1"/>
    </source>
</evidence>
<sequence length="416" mass="44687">MARPKRKKVATTSSQPQPKKPKKSKTCQECPGAPEITSCVHSSRGHDFQASRAELLSMARIPSADAALQASPVHPPSSPASLASVGLLPLKSSSLHCLHPLLVGFFIALISDVIRQIHLQLPPLQLLCHPHHSPVIDPRLMTSGSAKSAPPRAIIPITSALPPNAINPAIDPQSPQPDQEKQGLDDDDVEHEDQARDSSPDSPDESRPSSPPAASGSAAKSTGPRVSATNARHGYVDGAMRDKQDAKIFRRKALPSESNDPVRRFNKLLPDIISRCERLGAETGCWLVLTATNRAQGSGVLHYMTPPMRKDGLPQALTMLNTFKSTTAALKLARCQQAFVISQSYVALQREKEEADSAHEQARVDLAASQSTIALQAELIERLRGNCGPDSEGVDVDTSNRDLVLADPSIMLTPPV</sequence>
<feature type="region of interest" description="Disordered" evidence="1">
    <location>
        <begin position="159"/>
        <end position="239"/>
    </location>
</feature>